<evidence type="ECO:0000313" key="7">
    <source>
        <dbReference type="EMBL" id="MBC6492417.1"/>
    </source>
</evidence>
<evidence type="ECO:0000313" key="8">
    <source>
        <dbReference type="Proteomes" id="UP000765802"/>
    </source>
</evidence>
<dbReference type="InterPro" id="IPR020846">
    <property type="entry name" value="MFS_dom"/>
</dbReference>
<feature type="transmembrane region" description="Helical" evidence="5">
    <location>
        <begin position="170"/>
        <end position="190"/>
    </location>
</feature>
<feature type="transmembrane region" description="Helical" evidence="5">
    <location>
        <begin position="106"/>
        <end position="127"/>
    </location>
</feature>
<feature type="domain" description="Major facilitator superfamily (MFS) profile" evidence="6">
    <location>
        <begin position="209"/>
        <end position="402"/>
    </location>
</feature>
<dbReference type="Proteomes" id="UP000765802">
    <property type="component" value="Unassembled WGS sequence"/>
</dbReference>
<keyword evidence="4 5" id="KW-0472">Membrane</keyword>
<keyword evidence="2 5" id="KW-0812">Transmembrane</keyword>
<evidence type="ECO:0000256" key="3">
    <source>
        <dbReference type="ARBA" id="ARBA00022989"/>
    </source>
</evidence>
<keyword evidence="8" id="KW-1185">Reference proteome</keyword>
<feature type="transmembrane region" description="Helical" evidence="5">
    <location>
        <begin position="147"/>
        <end position="164"/>
    </location>
</feature>
<evidence type="ECO:0000256" key="5">
    <source>
        <dbReference type="SAM" id="Phobius"/>
    </source>
</evidence>
<feature type="transmembrane region" description="Helical" evidence="5">
    <location>
        <begin position="276"/>
        <end position="294"/>
    </location>
</feature>
<evidence type="ECO:0000256" key="1">
    <source>
        <dbReference type="ARBA" id="ARBA00004141"/>
    </source>
</evidence>
<dbReference type="InterPro" id="IPR051788">
    <property type="entry name" value="MFS_Transporter"/>
</dbReference>
<proteinExistence type="predicted"/>
<feature type="transmembrane region" description="Helical" evidence="5">
    <location>
        <begin position="358"/>
        <end position="380"/>
    </location>
</feature>
<feature type="transmembrane region" description="Helical" evidence="5">
    <location>
        <begin position="82"/>
        <end position="100"/>
    </location>
</feature>
<organism evidence="7 8">
    <name type="scientific">Flavihumibacter stibioxidans</name>
    <dbReference type="NCBI Taxonomy" id="1834163"/>
    <lineage>
        <taxon>Bacteria</taxon>
        <taxon>Pseudomonadati</taxon>
        <taxon>Bacteroidota</taxon>
        <taxon>Chitinophagia</taxon>
        <taxon>Chitinophagales</taxon>
        <taxon>Chitinophagaceae</taxon>
        <taxon>Flavihumibacter</taxon>
    </lineage>
</organism>
<name>A0ABR7MBJ3_9BACT</name>
<comment type="caution">
    <text evidence="7">The sequence shown here is derived from an EMBL/GenBank/DDBJ whole genome shotgun (WGS) entry which is preliminary data.</text>
</comment>
<accession>A0ABR7MBJ3</accession>
<dbReference type="EMBL" id="MBUA01000028">
    <property type="protein sequence ID" value="MBC6492417.1"/>
    <property type="molecule type" value="Genomic_DNA"/>
</dbReference>
<feature type="transmembrane region" description="Helical" evidence="5">
    <location>
        <begin position="210"/>
        <end position="233"/>
    </location>
</feature>
<dbReference type="CDD" id="cd17393">
    <property type="entry name" value="MFS_MosC_like"/>
    <property type="match status" value="1"/>
</dbReference>
<dbReference type="PANTHER" id="PTHR23514:SF13">
    <property type="entry name" value="INNER MEMBRANE PROTEIN YBJJ"/>
    <property type="match status" value="1"/>
</dbReference>
<sequence>MIDMLNNTITYFRHKPSISIGFLFAVASILLGIWVAAIPQIKGRLGLTDATLGLSLLLAPAGALTGVVLAPAVFRKIKVGTWLFWGHILICLIFIAQVIALNPVMLWLALYANGLVGFLNGVSTNAIVDQLERKHHRRIMSTSHGMYSLGGGISAGLAGLFYSFHLSTAWQILLVAALLILVLLTLKQGFFKYDQYIESDSGFRLPTGSVLGLAFICFVTFMGEGCVADWSAIYLKESLQGSKAIAGFGFAGFSIAMAIGRFNGDTWIPKLGSKRMAITGCLVAGSGFLLAIGFSNIAAAIAGFTLIGLGFSCVVPILFSTATKVPGVSPIAGISAVASGGLIGFLAGPSMIGLVAEQYSVATGLSILVFLAILAAYVAWRNKFLVNRNTTVPVVNYQDQLF</sequence>
<evidence type="ECO:0000256" key="2">
    <source>
        <dbReference type="ARBA" id="ARBA00022692"/>
    </source>
</evidence>
<dbReference type="PANTHER" id="PTHR23514">
    <property type="entry name" value="BYPASS OF STOP CODON PROTEIN 6"/>
    <property type="match status" value="1"/>
</dbReference>
<dbReference type="SUPFAM" id="SSF103473">
    <property type="entry name" value="MFS general substrate transporter"/>
    <property type="match status" value="1"/>
</dbReference>
<feature type="transmembrane region" description="Helical" evidence="5">
    <location>
        <begin position="20"/>
        <end position="38"/>
    </location>
</feature>
<evidence type="ECO:0000256" key="4">
    <source>
        <dbReference type="ARBA" id="ARBA00023136"/>
    </source>
</evidence>
<dbReference type="InterPro" id="IPR036259">
    <property type="entry name" value="MFS_trans_sf"/>
</dbReference>
<dbReference type="PROSITE" id="PS50850">
    <property type="entry name" value="MFS"/>
    <property type="match status" value="1"/>
</dbReference>
<dbReference type="Pfam" id="PF07690">
    <property type="entry name" value="MFS_1"/>
    <property type="match status" value="1"/>
</dbReference>
<feature type="transmembrane region" description="Helical" evidence="5">
    <location>
        <begin position="331"/>
        <end position="352"/>
    </location>
</feature>
<dbReference type="InterPro" id="IPR011701">
    <property type="entry name" value="MFS"/>
</dbReference>
<dbReference type="RefSeq" id="WP_187257739.1">
    <property type="nucleotide sequence ID" value="NZ_JBHULF010000020.1"/>
</dbReference>
<keyword evidence="3 5" id="KW-1133">Transmembrane helix</keyword>
<comment type="subcellular location">
    <subcellularLocation>
        <location evidence="1">Membrane</location>
        <topology evidence="1">Multi-pass membrane protein</topology>
    </subcellularLocation>
</comment>
<feature type="transmembrane region" description="Helical" evidence="5">
    <location>
        <begin position="50"/>
        <end position="70"/>
    </location>
</feature>
<protein>
    <recommendedName>
        <fullName evidence="6">Major facilitator superfamily (MFS) profile domain-containing protein</fullName>
    </recommendedName>
</protein>
<evidence type="ECO:0000259" key="6">
    <source>
        <dbReference type="PROSITE" id="PS50850"/>
    </source>
</evidence>
<gene>
    <name evidence="7" type="ORF">BC349_15255</name>
</gene>
<feature type="transmembrane region" description="Helical" evidence="5">
    <location>
        <begin position="245"/>
        <end position="264"/>
    </location>
</feature>
<reference evidence="7 8" key="1">
    <citation type="submission" date="2016-07" db="EMBL/GenBank/DDBJ databases">
        <title>Genome analysis of Flavihumibacter stibioxidans YS-17.</title>
        <authorList>
            <person name="Shi K."/>
            <person name="Han Y."/>
            <person name="Wang G."/>
        </authorList>
    </citation>
    <scope>NUCLEOTIDE SEQUENCE [LARGE SCALE GENOMIC DNA]</scope>
    <source>
        <strain evidence="7 8">YS-17</strain>
    </source>
</reference>
<feature type="transmembrane region" description="Helical" evidence="5">
    <location>
        <begin position="300"/>
        <end position="319"/>
    </location>
</feature>
<dbReference type="Gene3D" id="1.20.1250.20">
    <property type="entry name" value="MFS general substrate transporter like domains"/>
    <property type="match status" value="2"/>
</dbReference>